<gene>
    <name evidence="3" type="ORF">ACHFJ0_08220</name>
</gene>
<protein>
    <submittedName>
        <fullName evidence="3">Uncharacterized protein</fullName>
    </submittedName>
</protein>
<evidence type="ECO:0000259" key="1">
    <source>
        <dbReference type="Pfam" id="PF25837"/>
    </source>
</evidence>
<dbReference type="Proteomes" id="UP001609376">
    <property type="component" value="Unassembled WGS sequence"/>
</dbReference>
<accession>A0ABW7LJ80</accession>
<comment type="caution">
    <text evidence="3">The sequence shown here is derived from an EMBL/GenBank/DDBJ whole genome shotgun (WGS) entry which is preliminary data.</text>
</comment>
<organism evidence="3 4">
    <name type="scientific">Paracoccus broussonetiae subsp. drimophilus</name>
    <dbReference type="NCBI Taxonomy" id="3373869"/>
    <lineage>
        <taxon>Bacteria</taxon>
        <taxon>Pseudomonadati</taxon>
        <taxon>Pseudomonadota</taxon>
        <taxon>Alphaproteobacteria</taxon>
        <taxon>Rhodobacterales</taxon>
        <taxon>Paracoccaceae</taxon>
        <taxon>Paracoccus</taxon>
        <taxon>Paracoccus broussonetiae</taxon>
    </lineage>
</organism>
<dbReference type="RefSeq" id="WP_395133191.1">
    <property type="nucleotide sequence ID" value="NZ_JBIMPR010000005.1"/>
</dbReference>
<evidence type="ECO:0000313" key="3">
    <source>
        <dbReference type="EMBL" id="MFH5774226.1"/>
    </source>
</evidence>
<dbReference type="Pfam" id="PF25838">
    <property type="entry name" value="Apionate_lact_M"/>
    <property type="match status" value="1"/>
</dbReference>
<evidence type="ECO:0000259" key="2">
    <source>
        <dbReference type="Pfam" id="PF25838"/>
    </source>
</evidence>
<keyword evidence="4" id="KW-1185">Reference proteome</keyword>
<dbReference type="InterPro" id="IPR058788">
    <property type="entry name" value="ApnL_N"/>
</dbReference>
<feature type="domain" description="D-apionate lactonase TIM barrel" evidence="2">
    <location>
        <begin position="230"/>
        <end position="514"/>
    </location>
</feature>
<dbReference type="EMBL" id="JBIMPR010000005">
    <property type="protein sequence ID" value="MFH5774226.1"/>
    <property type="molecule type" value="Genomic_DNA"/>
</dbReference>
<evidence type="ECO:0000313" key="4">
    <source>
        <dbReference type="Proteomes" id="UP001609376"/>
    </source>
</evidence>
<feature type="domain" description="D-apionate lactonase N-terminal" evidence="1">
    <location>
        <begin position="3"/>
        <end position="209"/>
    </location>
</feature>
<dbReference type="InterPro" id="IPR058787">
    <property type="entry name" value="ApnL_M"/>
</dbReference>
<reference evidence="3 4" key="1">
    <citation type="submission" date="2024-10" db="EMBL/GenBank/DDBJ databases">
        <title>Paracoccus drimophilus sp. nov., a novel bacterium from corn roots in Hunan.</title>
        <authorList>
            <person name="Li X."/>
        </authorList>
    </citation>
    <scope>NUCLEOTIDE SEQUENCE [LARGE SCALE GENOMIC DNA]</scope>
    <source>
        <strain evidence="3 4">NGMCC 1.201697</strain>
    </source>
</reference>
<name>A0ABW7LJ80_9RHOB</name>
<sequence>MTLLTTGPLSLRLEGGALRDIRWNGIEAIRGIAWLVRDRDWGTLPARIRNLRIDREDAGFRVHFDADADGLHTRMTIEGRADGFLRVEGRAVPPADLLTNRTGFTILHPITGVAGHWARITHSGGDSEETTFPDLIEPWQPFKDIAAIAHRIDGAEVCCEMAGDVFEMEDQRNWSDASFKTYVRPLALPWPYVLPAGQEMVQSVTLRFRPGPALPPPRPMARPDAVMPRIGLVISPEELPDALAHAARLAEIAPQHILCHLDPTAGHGAEALAGFAQLQRACPAAYDLEYVVACTGSLPDEMQALARAVAASGLRLASLAVCPSVDRQSTPPGSAWPDCPPLAQVYAATRAAFPGLPLGGGMFSYFTELNRKRPPVELLDYVTHGTNPIVHAADDESVMQTLETIPHILRSARAIIGAKEYRLGLTSIGMRQNPYGSRTIPNPDGARICMTDSDPRQSEDFAAAFTTGYAATLAGSGVTTWVPAAFTGPRGIVGADGTVWPVGRVIAALAKMAGKRVVATGEGWLKLEDGSSLEADLAAPYAVRLGPPPSRTQPK</sequence>
<dbReference type="Pfam" id="PF25837">
    <property type="entry name" value="Apionate_lact_N"/>
    <property type="match status" value="1"/>
</dbReference>
<proteinExistence type="predicted"/>